<dbReference type="InterPro" id="IPR017782">
    <property type="entry name" value="Hydroxyacylglutathione_Hdrlase"/>
</dbReference>
<proteinExistence type="inferred from homology"/>
<dbReference type="InterPro" id="IPR035680">
    <property type="entry name" value="Clx_II_MBL"/>
</dbReference>
<dbReference type="UniPathway" id="UPA00619">
    <property type="reaction ID" value="UER00676"/>
</dbReference>
<dbReference type="EC" id="3.1.2.6" evidence="7"/>
<organism evidence="9 10">
    <name type="scientific">Blochmanniella vafra (strain BVAF)</name>
    <dbReference type="NCBI Taxonomy" id="859654"/>
    <lineage>
        <taxon>Bacteria</taxon>
        <taxon>Pseudomonadati</taxon>
        <taxon>Pseudomonadota</taxon>
        <taxon>Gammaproteobacteria</taxon>
        <taxon>Enterobacterales</taxon>
        <taxon>Enterobacteriaceae</taxon>
        <taxon>ant endosymbionts</taxon>
        <taxon>Candidatus Blochmanniella</taxon>
    </lineage>
</organism>
<gene>
    <name evidence="7 9" type="primary">gloB</name>
    <name evidence="9" type="ordered locus">BVAF_224</name>
</gene>
<evidence type="ECO:0000313" key="9">
    <source>
        <dbReference type="EMBL" id="ADV33624.1"/>
    </source>
</evidence>
<comment type="catalytic activity">
    <reaction evidence="1 7">
        <text>an S-(2-hydroxyacyl)glutathione + H2O = a 2-hydroxy carboxylate + glutathione + H(+)</text>
        <dbReference type="Rhea" id="RHEA:21864"/>
        <dbReference type="ChEBI" id="CHEBI:15377"/>
        <dbReference type="ChEBI" id="CHEBI:15378"/>
        <dbReference type="ChEBI" id="CHEBI:57925"/>
        <dbReference type="ChEBI" id="CHEBI:58896"/>
        <dbReference type="ChEBI" id="CHEBI:71261"/>
        <dbReference type="EC" id="3.1.2.6"/>
    </reaction>
</comment>
<dbReference type="PANTHER" id="PTHR43705">
    <property type="entry name" value="HYDROXYACYLGLUTATHIONE HYDROLASE"/>
    <property type="match status" value="1"/>
</dbReference>
<dbReference type="OrthoDB" id="9802248at2"/>
<dbReference type="HOGENOM" id="CLU_030571_4_1_6"/>
<dbReference type="EMBL" id="CP002189">
    <property type="protein sequence ID" value="ADV33624.1"/>
    <property type="molecule type" value="Genomic_DNA"/>
</dbReference>
<dbReference type="CDD" id="cd07723">
    <property type="entry name" value="hydroxyacylglutathione_hydrolase_MBL-fold"/>
    <property type="match status" value="1"/>
</dbReference>
<comment type="similarity">
    <text evidence="3 7">Belongs to the metallo-beta-lactamase superfamily. Glyoxalase II family.</text>
</comment>
<evidence type="ECO:0000313" key="10">
    <source>
        <dbReference type="Proteomes" id="UP000007464"/>
    </source>
</evidence>
<keyword evidence="10" id="KW-1185">Reference proteome</keyword>
<feature type="binding site" evidence="7">
    <location>
        <position position="53"/>
    </location>
    <ligand>
        <name>Zn(2+)</name>
        <dbReference type="ChEBI" id="CHEBI:29105"/>
        <label>1</label>
    </ligand>
</feature>
<protein>
    <recommendedName>
        <fullName evidence="7">Hydroxyacylglutathione hydrolase</fullName>
        <ecNumber evidence="7">3.1.2.6</ecNumber>
    </recommendedName>
    <alternativeName>
        <fullName evidence="7">Glyoxalase II</fullName>
        <shortName evidence="7">Glx II</shortName>
    </alternativeName>
</protein>
<feature type="domain" description="Metallo-beta-lactamase" evidence="8">
    <location>
        <begin position="11"/>
        <end position="166"/>
    </location>
</feature>
<dbReference type="RefSeq" id="WP_013516549.1">
    <property type="nucleotide sequence ID" value="NC_014909.2"/>
</dbReference>
<comment type="function">
    <text evidence="7">Thiolesterase that catalyzes the hydrolysis of S-D-lactoyl-glutathione to form glutathione and D-lactic acid.</text>
</comment>
<feature type="binding site" evidence="7">
    <location>
        <position position="111"/>
    </location>
    <ligand>
        <name>Zn(2+)</name>
        <dbReference type="ChEBI" id="CHEBI:29105"/>
        <label>1</label>
    </ligand>
</feature>
<comment type="cofactor">
    <cofactor evidence="7">
        <name>Zn(2+)</name>
        <dbReference type="ChEBI" id="CHEBI:29105"/>
    </cofactor>
    <text evidence="7">Binds 2 Zn(2+) ions per subunit.</text>
</comment>
<dbReference type="GO" id="GO:0019243">
    <property type="term" value="P:methylglyoxal catabolic process to D-lactate via S-lactoyl-glutathione"/>
    <property type="evidence" value="ECO:0007669"/>
    <property type="project" value="UniProtKB-UniRule"/>
</dbReference>
<dbReference type="Gene3D" id="3.60.15.10">
    <property type="entry name" value="Ribonuclease Z/Hydroxyacylglutathione hydrolase-like"/>
    <property type="match status" value="1"/>
</dbReference>
<dbReference type="InterPro" id="IPR032282">
    <property type="entry name" value="HAGH_C"/>
</dbReference>
<evidence type="ECO:0000256" key="5">
    <source>
        <dbReference type="ARBA" id="ARBA00022801"/>
    </source>
</evidence>
<dbReference type="AlphaFoldDB" id="E8Q608"/>
<comment type="pathway">
    <text evidence="2 7">Secondary metabolite metabolism; methylglyoxal degradation; (R)-lactate from methylglyoxal: step 2/2.</text>
</comment>
<feature type="binding site" evidence="7">
    <location>
        <position position="55"/>
    </location>
    <ligand>
        <name>Zn(2+)</name>
        <dbReference type="ChEBI" id="CHEBI:29105"/>
        <label>1</label>
    </ligand>
</feature>
<accession>E8Q608</accession>
<dbReference type="Proteomes" id="UP000007464">
    <property type="component" value="Chromosome"/>
</dbReference>
<evidence type="ECO:0000256" key="2">
    <source>
        <dbReference type="ARBA" id="ARBA00004963"/>
    </source>
</evidence>
<keyword evidence="5 7" id="KW-0378">Hydrolase</keyword>
<dbReference type="Pfam" id="PF16123">
    <property type="entry name" value="HAGH_C"/>
    <property type="match status" value="1"/>
</dbReference>
<feature type="binding site" evidence="7">
    <location>
        <position position="128"/>
    </location>
    <ligand>
        <name>Zn(2+)</name>
        <dbReference type="ChEBI" id="CHEBI:29105"/>
        <label>1</label>
    </ligand>
</feature>
<sequence>MKIITILTLKTNYIWVIYNQLNECIIVDPGEFVQVLKILNKLKLILKAILLTHNHHDHINGIYELIKHFPNVQIYGPIDILNTGTKLVTVSDKDEFFLLNKKVMVIGLPGHTLNHIGFYYNSWLFTGDTLFSAGCGKVQTGLIRHMYQSFLKIQCFPENTELYPGHEYTLSNLNFALSILPEDPEIVKYNKKITTLHRRQQRIFAPMTLALELKINLFFRCNNNNKNLKYALNCFPKTGKEWKIFRNLRNKKDLYP</sequence>
<evidence type="ECO:0000256" key="6">
    <source>
        <dbReference type="ARBA" id="ARBA00022833"/>
    </source>
</evidence>
<dbReference type="STRING" id="859654.BVAF_224"/>
<feature type="binding site" evidence="7">
    <location>
        <position position="57"/>
    </location>
    <ligand>
        <name>Zn(2+)</name>
        <dbReference type="ChEBI" id="CHEBI:29105"/>
        <label>2</label>
    </ligand>
</feature>
<dbReference type="KEGG" id="bva:BVAF_224"/>
<dbReference type="SUPFAM" id="SSF56281">
    <property type="entry name" value="Metallo-hydrolase/oxidoreductase"/>
    <property type="match status" value="1"/>
</dbReference>
<dbReference type="InterPro" id="IPR001279">
    <property type="entry name" value="Metallo-B-lactamas"/>
</dbReference>
<feature type="binding site" evidence="7">
    <location>
        <position position="166"/>
    </location>
    <ligand>
        <name>Zn(2+)</name>
        <dbReference type="ChEBI" id="CHEBI:29105"/>
        <label>2</label>
    </ligand>
</feature>
<dbReference type="InterPro" id="IPR050110">
    <property type="entry name" value="Glyoxalase_II_hydrolase"/>
</dbReference>
<dbReference type="GO" id="GO:0046872">
    <property type="term" value="F:metal ion binding"/>
    <property type="evidence" value="ECO:0007669"/>
    <property type="project" value="UniProtKB-KW"/>
</dbReference>
<dbReference type="NCBIfam" id="TIGR03413">
    <property type="entry name" value="GSH_gloB"/>
    <property type="match status" value="1"/>
</dbReference>
<evidence type="ECO:0000259" key="8">
    <source>
        <dbReference type="SMART" id="SM00849"/>
    </source>
</evidence>
<name>E8Q608_BLOVB</name>
<feature type="binding site" evidence="7">
    <location>
        <position position="128"/>
    </location>
    <ligand>
        <name>Zn(2+)</name>
        <dbReference type="ChEBI" id="CHEBI:29105"/>
        <label>2</label>
    </ligand>
</feature>
<evidence type="ECO:0000256" key="4">
    <source>
        <dbReference type="ARBA" id="ARBA00022723"/>
    </source>
</evidence>
<evidence type="ECO:0000256" key="7">
    <source>
        <dbReference type="HAMAP-Rule" id="MF_01374"/>
    </source>
</evidence>
<dbReference type="SMART" id="SM00849">
    <property type="entry name" value="Lactamase_B"/>
    <property type="match status" value="1"/>
</dbReference>
<evidence type="ECO:0000256" key="1">
    <source>
        <dbReference type="ARBA" id="ARBA00001623"/>
    </source>
</evidence>
<dbReference type="Pfam" id="PF00753">
    <property type="entry name" value="Lactamase_B"/>
    <property type="match status" value="1"/>
</dbReference>
<reference evidence="9 10" key="1">
    <citation type="journal article" date="2010" name="BMC Genomics">
        <title>Unprecedented loss of ammonia assimilation capability in a urease-encoding bacterial mutualist.</title>
        <authorList>
            <person name="Williams L.E."/>
            <person name="Wernegreen J.J."/>
        </authorList>
    </citation>
    <scope>NUCLEOTIDE SEQUENCE [LARGE SCALE GENOMIC DNA]</scope>
    <source>
        <strain evidence="9 10">BVAF</strain>
    </source>
</reference>
<dbReference type="InterPro" id="IPR036866">
    <property type="entry name" value="RibonucZ/Hydroxyglut_hydro"/>
</dbReference>
<feature type="binding site" evidence="7">
    <location>
        <position position="58"/>
    </location>
    <ligand>
        <name>Zn(2+)</name>
        <dbReference type="ChEBI" id="CHEBI:29105"/>
        <label>2</label>
    </ligand>
</feature>
<keyword evidence="4 7" id="KW-0479">Metal-binding</keyword>
<dbReference type="PANTHER" id="PTHR43705:SF1">
    <property type="entry name" value="HYDROXYACYLGLUTATHIONE HYDROLASE GLOB"/>
    <property type="match status" value="1"/>
</dbReference>
<dbReference type="HAMAP" id="MF_01374">
    <property type="entry name" value="Glyoxalase_2"/>
    <property type="match status" value="1"/>
</dbReference>
<comment type="subunit">
    <text evidence="7">Monomer.</text>
</comment>
<dbReference type="GO" id="GO:0004416">
    <property type="term" value="F:hydroxyacylglutathione hydrolase activity"/>
    <property type="evidence" value="ECO:0007669"/>
    <property type="project" value="UniProtKB-UniRule"/>
</dbReference>
<keyword evidence="6 7" id="KW-0862">Zinc</keyword>
<evidence type="ECO:0000256" key="3">
    <source>
        <dbReference type="ARBA" id="ARBA00006759"/>
    </source>
</evidence>